<evidence type="ECO:0000313" key="4">
    <source>
        <dbReference type="Proteomes" id="UP000544090"/>
    </source>
</evidence>
<dbReference type="Pfam" id="PF08241">
    <property type="entry name" value="Methyltransf_11"/>
    <property type="match status" value="1"/>
</dbReference>
<dbReference type="PANTHER" id="PTHR44068">
    <property type="entry name" value="ZGC:194242"/>
    <property type="match status" value="1"/>
</dbReference>
<keyword evidence="3" id="KW-0489">Methyltransferase</keyword>
<sequence>MVYQEQEHAPADPRRTAERDAFIDELVAGHRHQVLEIGCGIGEDGLAFVAAGINYVGVDGSADNVHRARARRLEAVVGTPDELPFAEETFDAAWAMDALEQVANTDLYGVLTEIMRVLKPGAPLAVGLHSGQDTEGHASETSRFLSLRSDEMVRNLFEPHGNIRSFTTWELADGSGHYQFLVVAKP</sequence>
<feature type="domain" description="Methyltransferase type 11" evidence="2">
    <location>
        <begin position="35"/>
        <end position="124"/>
    </location>
</feature>
<dbReference type="Proteomes" id="UP000544090">
    <property type="component" value="Unassembled WGS sequence"/>
</dbReference>
<dbReference type="CDD" id="cd02440">
    <property type="entry name" value="AdoMet_MTases"/>
    <property type="match status" value="1"/>
</dbReference>
<gene>
    <name evidence="3" type="ORF">HGG74_01315</name>
</gene>
<keyword evidence="1 3" id="KW-0808">Transferase</keyword>
<dbReference type="PANTHER" id="PTHR44068:SF11">
    <property type="entry name" value="GERANYL DIPHOSPHATE 2-C-METHYLTRANSFERASE"/>
    <property type="match status" value="1"/>
</dbReference>
<comment type="caution">
    <text evidence="3">The sequence shown here is derived from an EMBL/GenBank/DDBJ whole genome shotgun (WGS) entry which is preliminary data.</text>
</comment>
<dbReference type="InterPro" id="IPR013216">
    <property type="entry name" value="Methyltransf_11"/>
</dbReference>
<keyword evidence="4" id="KW-1185">Reference proteome</keyword>
<protein>
    <submittedName>
        <fullName evidence="3">Class I SAM-dependent methyltransferase</fullName>
    </submittedName>
</protein>
<proteinExistence type="predicted"/>
<name>A0A7X6H9Z3_9MICC</name>
<dbReference type="InterPro" id="IPR050447">
    <property type="entry name" value="Erg6_SMT_methyltransf"/>
</dbReference>
<organism evidence="3 4">
    <name type="scientific">Arthrobacter mobilis</name>
    <dbReference type="NCBI Taxonomy" id="2724944"/>
    <lineage>
        <taxon>Bacteria</taxon>
        <taxon>Bacillati</taxon>
        <taxon>Actinomycetota</taxon>
        <taxon>Actinomycetes</taxon>
        <taxon>Micrococcales</taxon>
        <taxon>Micrococcaceae</taxon>
        <taxon>Arthrobacter</taxon>
    </lineage>
</organism>
<dbReference type="AlphaFoldDB" id="A0A7X6H9Z3"/>
<dbReference type="Gene3D" id="3.40.50.150">
    <property type="entry name" value="Vaccinia Virus protein VP39"/>
    <property type="match status" value="1"/>
</dbReference>
<dbReference type="InterPro" id="IPR029063">
    <property type="entry name" value="SAM-dependent_MTases_sf"/>
</dbReference>
<dbReference type="EMBL" id="JAAZSQ010000001">
    <property type="protein sequence ID" value="NKX53194.1"/>
    <property type="molecule type" value="Genomic_DNA"/>
</dbReference>
<dbReference type="SUPFAM" id="SSF53335">
    <property type="entry name" value="S-adenosyl-L-methionine-dependent methyltransferases"/>
    <property type="match status" value="1"/>
</dbReference>
<accession>A0A7X6H9Z3</accession>
<dbReference type="GO" id="GO:0032259">
    <property type="term" value="P:methylation"/>
    <property type="evidence" value="ECO:0007669"/>
    <property type="project" value="UniProtKB-KW"/>
</dbReference>
<evidence type="ECO:0000259" key="2">
    <source>
        <dbReference type="Pfam" id="PF08241"/>
    </source>
</evidence>
<dbReference type="GO" id="GO:0008757">
    <property type="term" value="F:S-adenosylmethionine-dependent methyltransferase activity"/>
    <property type="evidence" value="ECO:0007669"/>
    <property type="project" value="InterPro"/>
</dbReference>
<evidence type="ECO:0000256" key="1">
    <source>
        <dbReference type="ARBA" id="ARBA00022679"/>
    </source>
</evidence>
<reference evidence="3 4" key="1">
    <citation type="submission" date="2020-04" db="EMBL/GenBank/DDBJ databases">
        <title>Arthrobacter sp. nov.</title>
        <authorList>
            <person name="Liu S."/>
        </authorList>
    </citation>
    <scope>NUCLEOTIDE SEQUENCE [LARGE SCALE GENOMIC DNA]</scope>
    <source>
        <strain evidence="3 4">E918</strain>
    </source>
</reference>
<dbReference type="RefSeq" id="WP_168484535.1">
    <property type="nucleotide sequence ID" value="NZ_JAAZSQ010000001.1"/>
</dbReference>
<evidence type="ECO:0000313" key="3">
    <source>
        <dbReference type="EMBL" id="NKX53194.1"/>
    </source>
</evidence>